<evidence type="ECO:0000256" key="4">
    <source>
        <dbReference type="ARBA" id="ARBA00023157"/>
    </source>
</evidence>
<keyword evidence="4" id="KW-1015">Disulfide bond</keyword>
<evidence type="ECO:0000313" key="12">
    <source>
        <dbReference type="EMBL" id="THD25083.1"/>
    </source>
</evidence>
<organism evidence="12 13">
    <name type="scientific">Fasciola hepatica</name>
    <name type="common">Liver fluke</name>
    <dbReference type="NCBI Taxonomy" id="6192"/>
    <lineage>
        <taxon>Eukaryota</taxon>
        <taxon>Metazoa</taxon>
        <taxon>Spiralia</taxon>
        <taxon>Lophotrochozoa</taxon>
        <taxon>Platyhelminthes</taxon>
        <taxon>Trematoda</taxon>
        <taxon>Digenea</taxon>
        <taxon>Plagiorchiida</taxon>
        <taxon>Echinostomata</taxon>
        <taxon>Echinostomatoidea</taxon>
        <taxon>Fasciolidae</taxon>
        <taxon>Fasciola</taxon>
    </lineage>
</organism>
<keyword evidence="2" id="KW-0899">Viral immunoevasion</keyword>
<keyword evidence="5" id="KW-0325">Glycoprotein</keyword>
<keyword evidence="1" id="KW-0244">Early protein</keyword>
<proteinExistence type="predicted"/>
<dbReference type="AlphaFoldDB" id="A0A4E0RCC1"/>
<dbReference type="CDD" id="cd00096">
    <property type="entry name" value="Ig"/>
    <property type="match status" value="1"/>
</dbReference>
<evidence type="ECO:0000256" key="7">
    <source>
        <dbReference type="ARBA" id="ARBA00023319"/>
    </source>
</evidence>
<dbReference type="EMBL" id="JXXN02001298">
    <property type="protein sequence ID" value="THD25083.1"/>
    <property type="molecule type" value="Genomic_DNA"/>
</dbReference>
<dbReference type="Pfam" id="PF00047">
    <property type="entry name" value="ig"/>
    <property type="match status" value="1"/>
</dbReference>
<dbReference type="PROSITE" id="PS50835">
    <property type="entry name" value="IG_LIKE"/>
    <property type="match status" value="2"/>
</dbReference>
<comment type="caution">
    <text evidence="12">The sequence shown here is derived from an EMBL/GenBank/DDBJ whole genome shotgun (WGS) entry which is preliminary data.</text>
</comment>
<dbReference type="SUPFAM" id="SSF48726">
    <property type="entry name" value="Immunoglobulin"/>
    <property type="match status" value="2"/>
</dbReference>
<dbReference type="Proteomes" id="UP000230066">
    <property type="component" value="Unassembled WGS sequence"/>
</dbReference>
<keyword evidence="6" id="KW-0922">Interferon antiviral system evasion</keyword>
<feature type="domain" description="Ig-like" evidence="11">
    <location>
        <begin position="1"/>
        <end position="71"/>
    </location>
</feature>
<name>A0A4E0RCC1_FASHE</name>
<gene>
    <name evidence="12" type="ORF">D915_003834</name>
</gene>
<keyword evidence="7" id="KW-0393">Immunoglobulin domain</keyword>
<evidence type="ECO:0000313" key="13">
    <source>
        <dbReference type="Proteomes" id="UP000230066"/>
    </source>
</evidence>
<evidence type="ECO:0000256" key="10">
    <source>
        <dbReference type="ARBA" id="ARBA00045444"/>
    </source>
</evidence>
<evidence type="ECO:0000256" key="8">
    <source>
        <dbReference type="ARBA" id="ARBA00038761"/>
    </source>
</evidence>
<keyword evidence="2" id="KW-0945">Host-virus interaction</keyword>
<evidence type="ECO:0000256" key="6">
    <source>
        <dbReference type="ARBA" id="ARBA00023258"/>
    </source>
</evidence>
<dbReference type="Gene3D" id="2.60.40.10">
    <property type="entry name" value="Immunoglobulins"/>
    <property type="match status" value="2"/>
</dbReference>
<evidence type="ECO:0000256" key="9">
    <source>
        <dbReference type="ARBA" id="ARBA00041012"/>
    </source>
</evidence>
<evidence type="ECO:0000256" key="1">
    <source>
        <dbReference type="ARBA" id="ARBA00022518"/>
    </source>
</evidence>
<dbReference type="SMART" id="SM00409">
    <property type="entry name" value="IG"/>
    <property type="match status" value="1"/>
</dbReference>
<dbReference type="InterPro" id="IPR036179">
    <property type="entry name" value="Ig-like_dom_sf"/>
</dbReference>
<feature type="domain" description="Ig-like" evidence="11">
    <location>
        <begin position="76"/>
        <end position="161"/>
    </location>
</feature>
<dbReference type="InterPro" id="IPR003598">
    <property type="entry name" value="Ig_sub2"/>
</dbReference>
<evidence type="ECO:0000256" key="3">
    <source>
        <dbReference type="ARBA" id="ARBA00022830"/>
    </source>
</evidence>
<evidence type="ECO:0000256" key="5">
    <source>
        <dbReference type="ARBA" id="ARBA00023180"/>
    </source>
</evidence>
<keyword evidence="2" id="KW-1090">Inhibition of host innate immune response by virus</keyword>
<accession>A0A4E0RCC1</accession>
<comment type="function">
    <text evidence="10">Counteracts the antiviral effects of host IFN-alpha/beta and key IFN-inducible proteins involved in viral RNA degradation suxh as host OAS1. Acts as a soluble IFN-alpha receptor and thus inhibits the interaction between host IFN-alpha and its receptor.</text>
</comment>
<keyword evidence="13" id="KW-1185">Reference proteome</keyword>
<evidence type="ECO:0000256" key="2">
    <source>
        <dbReference type="ARBA" id="ARBA00022632"/>
    </source>
</evidence>
<sequence>MSCFDLESSSRNEIEWFKERNGVYETLSKGYLIEQGQLLKLETLSKSDEGEYVCDVYDGRYRIASRWMKVTVGEHETFVEGQPTVIHVTTGQSVKLPCRVKPGINIIGFHWRWMPNSELFHDHASTENLDISTELFITSVTKEHEGQYWCTVDTNQGRAVRWINLIVSENPAFQSGQKFVYREWGRSGVRLTCLVNSDIRAVEIRWVQKHDNSDWVEYITTNPTLGRALVSQESQLFQKYFLRSPYFTQPHLISIHRNNADFHPAFC</sequence>
<dbReference type="InterPro" id="IPR015621">
    <property type="entry name" value="IL-1_rcpt_fam"/>
</dbReference>
<dbReference type="InterPro" id="IPR013783">
    <property type="entry name" value="Ig-like_fold"/>
</dbReference>
<keyword evidence="3" id="KW-1114">Inhibition of host interferon signaling pathway by virus</keyword>
<dbReference type="SMART" id="SM00408">
    <property type="entry name" value="IGc2"/>
    <property type="match status" value="1"/>
</dbReference>
<comment type="subunit">
    <text evidence="8">Interacts with host IFNA1.</text>
</comment>
<dbReference type="PANTHER" id="PTHR11890">
    <property type="entry name" value="INTERLEUKIN-1 RECEPTOR FAMILY MEMBER"/>
    <property type="match status" value="1"/>
</dbReference>
<dbReference type="GO" id="GO:0039502">
    <property type="term" value="P:symbiont-mediated suppression of host type I interferon-mediated signaling pathway"/>
    <property type="evidence" value="ECO:0007669"/>
    <property type="project" value="UniProtKB-KW"/>
</dbReference>
<dbReference type="PANTHER" id="PTHR11890:SF44">
    <property type="entry name" value="X-LINKED INTERLEUKIN-1 RECEPTOR ACCESSORY PROTEIN-LIKE 2"/>
    <property type="match status" value="1"/>
</dbReference>
<evidence type="ECO:0000259" key="11">
    <source>
        <dbReference type="PROSITE" id="PS50835"/>
    </source>
</evidence>
<dbReference type="InterPro" id="IPR013151">
    <property type="entry name" value="Immunoglobulin_dom"/>
</dbReference>
<protein>
    <recommendedName>
        <fullName evidence="9">Soluble interferon alpha/beta receptor OPG204</fullName>
    </recommendedName>
</protein>
<dbReference type="InterPro" id="IPR003599">
    <property type="entry name" value="Ig_sub"/>
</dbReference>
<reference evidence="12" key="1">
    <citation type="submission" date="2019-03" db="EMBL/GenBank/DDBJ databases">
        <title>Improved annotation for the trematode Fasciola hepatica.</title>
        <authorList>
            <person name="Choi Y.-J."/>
            <person name="Martin J."/>
            <person name="Mitreva M."/>
        </authorList>
    </citation>
    <scope>NUCLEOTIDE SEQUENCE [LARGE SCALE GENOMIC DNA]</scope>
</reference>
<dbReference type="InterPro" id="IPR007110">
    <property type="entry name" value="Ig-like_dom"/>
</dbReference>